<dbReference type="Pfam" id="PF01048">
    <property type="entry name" value="PNP_UDP_1"/>
    <property type="match status" value="1"/>
</dbReference>
<name>A0A179D4U1_9BACT</name>
<accession>A0A179D4U1</accession>
<keyword evidence="3" id="KW-1185">Reference proteome</keyword>
<dbReference type="Proteomes" id="UP000078390">
    <property type="component" value="Unassembled WGS sequence"/>
</dbReference>
<dbReference type="InterPro" id="IPR035994">
    <property type="entry name" value="Nucleoside_phosphorylase_sf"/>
</dbReference>
<proteinExistence type="predicted"/>
<evidence type="ECO:0000313" key="3">
    <source>
        <dbReference type="Proteomes" id="UP000078390"/>
    </source>
</evidence>
<organism evidence="2 3">
    <name type="scientific">Thermosulfurimonas dismutans</name>
    <dbReference type="NCBI Taxonomy" id="999894"/>
    <lineage>
        <taxon>Bacteria</taxon>
        <taxon>Pseudomonadati</taxon>
        <taxon>Thermodesulfobacteriota</taxon>
        <taxon>Thermodesulfobacteria</taxon>
        <taxon>Thermodesulfobacteriales</taxon>
        <taxon>Thermodesulfobacteriaceae</taxon>
        <taxon>Thermosulfurimonas</taxon>
    </lineage>
</organism>
<dbReference type="AlphaFoldDB" id="A0A179D4U1"/>
<dbReference type="GO" id="GO:0009116">
    <property type="term" value="P:nucleoside metabolic process"/>
    <property type="evidence" value="ECO:0007669"/>
    <property type="project" value="InterPro"/>
</dbReference>
<dbReference type="InterPro" id="IPR000845">
    <property type="entry name" value="Nucleoside_phosphorylase_d"/>
</dbReference>
<evidence type="ECO:0000313" key="2">
    <source>
        <dbReference type="EMBL" id="OAQ21114.1"/>
    </source>
</evidence>
<dbReference type="RefSeq" id="WP_068669469.1">
    <property type="nucleotide sequence ID" value="NZ_LWLG01000003.1"/>
</dbReference>
<dbReference type="STRING" id="999894.TDIS_0766"/>
<dbReference type="GO" id="GO:0003824">
    <property type="term" value="F:catalytic activity"/>
    <property type="evidence" value="ECO:0007669"/>
    <property type="project" value="InterPro"/>
</dbReference>
<protein>
    <recommendedName>
        <fullName evidence="1">Nucleoside phosphorylase domain-containing protein</fullName>
    </recommendedName>
</protein>
<dbReference type="EMBL" id="LWLG01000003">
    <property type="protein sequence ID" value="OAQ21114.1"/>
    <property type="molecule type" value="Genomic_DNA"/>
</dbReference>
<dbReference type="SUPFAM" id="SSF53167">
    <property type="entry name" value="Purine and uridine phosphorylases"/>
    <property type="match status" value="1"/>
</dbReference>
<sequence>MAERFLVKPSPGFTCGPRALLVLTEPDFRFFGKVFRFARRTRLFLSEVLYDERGVLLGPALGAPQVAMLLENLRTAGVREILLLGWAGALTSKIPLRSIFLSQKALALEGTSRLYFPRRRVFFPERNLFQKFKANLLRLGLPFKEGAVVSTDAPYREDEVFLEKYGRRYEAVDMETSAALAVGGALELSVVACHFISDRLTLAGRQTVSSRELRACREALIEPLRTFLEGE</sequence>
<evidence type="ECO:0000259" key="1">
    <source>
        <dbReference type="Pfam" id="PF01048"/>
    </source>
</evidence>
<dbReference type="Gene3D" id="3.40.50.1580">
    <property type="entry name" value="Nucleoside phosphorylase domain"/>
    <property type="match status" value="1"/>
</dbReference>
<dbReference type="OrthoDB" id="7945729at2"/>
<gene>
    <name evidence="2" type="ORF">TDIS_0766</name>
</gene>
<reference evidence="2 3" key="1">
    <citation type="submission" date="2016-04" db="EMBL/GenBank/DDBJ databases">
        <title>Genome analysis of Thermosulfurimonas dismutans, the first thermophilic sulfur-disproportionating bacterium of the phylum Thermodesulfobacteria.</title>
        <authorList>
            <person name="Mardanov A.V."/>
            <person name="Beletsky A.V."/>
            <person name="Kadnikov V.V."/>
            <person name="Slobodkin A.I."/>
            <person name="Ravin N.V."/>
        </authorList>
    </citation>
    <scope>NUCLEOTIDE SEQUENCE [LARGE SCALE GENOMIC DNA]</scope>
    <source>
        <strain evidence="2 3">S95</strain>
    </source>
</reference>
<feature type="domain" description="Nucleoside phosphorylase" evidence="1">
    <location>
        <begin position="52"/>
        <end position="216"/>
    </location>
</feature>
<comment type="caution">
    <text evidence="2">The sequence shown here is derived from an EMBL/GenBank/DDBJ whole genome shotgun (WGS) entry which is preliminary data.</text>
</comment>